<sequence>MFAQYHAFRCFLKGGMPTALLLLLGACHPPFTLFRPNSSPSSLPPSTSPWLLRVVPTNPAPGQPLVISQLGSRRLKPPLVLPPGSRIMGLYFSKGLYEGDISVEYVVSIRLSCQQAYAFYQRYYAKANVRWNGAQYDGSKLLDYVFSLYPVHQPRKYAITFVIFPNVYANGYDSTEKLISSDALRQPVIYVGGEVSTKEIEEEPVEIPVRHP</sequence>
<name>S0EYV7_CHTCT</name>
<organism evidence="1 2">
    <name type="scientific">Chthonomonas calidirosea (strain DSM 23976 / ICMP 18418 / T49)</name>
    <dbReference type="NCBI Taxonomy" id="1303518"/>
    <lineage>
        <taxon>Bacteria</taxon>
        <taxon>Bacillati</taxon>
        <taxon>Armatimonadota</taxon>
        <taxon>Chthonomonadia</taxon>
        <taxon>Chthonomonadales</taxon>
        <taxon>Chthonomonadaceae</taxon>
        <taxon>Chthonomonas</taxon>
    </lineage>
</organism>
<dbReference type="KEGG" id="ccz:CCALI_01422"/>
<dbReference type="STRING" id="454171.CP488_02675"/>
<dbReference type="AlphaFoldDB" id="S0EYV7"/>
<dbReference type="InParanoid" id="S0EYV7"/>
<dbReference type="HOGENOM" id="CLU_1297974_0_0_0"/>
<evidence type="ECO:0000313" key="2">
    <source>
        <dbReference type="Proteomes" id="UP000014227"/>
    </source>
</evidence>
<evidence type="ECO:0000313" key="1">
    <source>
        <dbReference type="EMBL" id="CCW35239.1"/>
    </source>
</evidence>
<protein>
    <submittedName>
        <fullName evidence="1">Uncharacterized protein</fullName>
    </submittedName>
</protein>
<reference evidence="2" key="1">
    <citation type="submission" date="2013-03" db="EMBL/GenBank/DDBJ databases">
        <title>Genome sequence of Chthonomonas calidirosea, the first sequenced genome from the Armatimonadetes phylum (formally candidate division OP10).</title>
        <authorList>
            <person name="Lee K.C.Y."/>
            <person name="Morgan X.C."/>
            <person name="Dunfield P.F."/>
            <person name="Tamas I."/>
            <person name="Houghton K.M."/>
            <person name="Vyssotski M."/>
            <person name="Ryan J.L.J."/>
            <person name="Lagutin K."/>
            <person name="McDonald I.R."/>
            <person name="Stott M.B."/>
        </authorList>
    </citation>
    <scope>NUCLEOTIDE SEQUENCE [LARGE SCALE GENOMIC DNA]</scope>
    <source>
        <strain evidence="2">DSM 23976 / ICMP 18418 / T49</strain>
    </source>
</reference>
<gene>
    <name evidence="1" type="ORF">CCALI_01422</name>
</gene>
<dbReference type="PATRIC" id="fig|1303518.3.peg.1453"/>
<accession>S0EYV7</accession>
<dbReference type="Proteomes" id="UP000014227">
    <property type="component" value="Chromosome I"/>
</dbReference>
<keyword evidence="2" id="KW-1185">Reference proteome</keyword>
<dbReference type="EMBL" id="HF951689">
    <property type="protein sequence ID" value="CCW35239.1"/>
    <property type="molecule type" value="Genomic_DNA"/>
</dbReference>
<dbReference type="RefSeq" id="WP_016482778.1">
    <property type="nucleotide sequence ID" value="NC_021487.1"/>
</dbReference>
<proteinExistence type="predicted"/>